<reference evidence="3" key="2">
    <citation type="journal article" date="2021" name="Microbiome">
        <title>Successional dynamics and alternative stable states in a saline activated sludge microbial community over 9 years.</title>
        <authorList>
            <person name="Wang Y."/>
            <person name="Ye J."/>
            <person name="Ju F."/>
            <person name="Liu L."/>
            <person name="Boyd J.A."/>
            <person name="Deng Y."/>
            <person name="Parks D.H."/>
            <person name="Jiang X."/>
            <person name="Yin X."/>
            <person name="Woodcroft B.J."/>
            <person name="Tyson G.W."/>
            <person name="Hugenholtz P."/>
            <person name="Polz M.F."/>
            <person name="Zhang T."/>
        </authorList>
    </citation>
    <scope>NUCLEOTIDE SEQUENCE</scope>
    <source>
        <strain evidence="3">HKST-UBA11</strain>
    </source>
</reference>
<feature type="compositionally biased region" description="Basic and acidic residues" evidence="1">
    <location>
        <begin position="1"/>
        <end position="11"/>
    </location>
</feature>
<sequence length="180" mass="20670">MKDPQIQHPLKDSYNNSDQQNSTDEESESSEVREAIQTRYDTSRRMEKKREQLEEREREASKSRIGCKTFILLVILVIVLLCAYISVQKPPQVLEPLKTRINDSYGSEIPVYEGGQEIAFEGTKLVLNEDQLYSFINGISETKVRIDRVELEQDTIIIMKNLATEGSPLWFAVEITNVSN</sequence>
<feature type="transmembrane region" description="Helical" evidence="2">
    <location>
        <begin position="65"/>
        <end position="87"/>
    </location>
</feature>
<feature type="non-terminal residue" evidence="3">
    <location>
        <position position="180"/>
    </location>
</feature>
<keyword evidence="2" id="KW-1133">Transmembrane helix</keyword>
<protein>
    <submittedName>
        <fullName evidence="3">Uncharacterized protein</fullName>
    </submittedName>
</protein>
<feature type="region of interest" description="Disordered" evidence="1">
    <location>
        <begin position="1"/>
        <end position="58"/>
    </location>
</feature>
<organism evidence="3 4">
    <name type="scientific">Candidatus Dojkabacteria bacterium</name>
    <dbReference type="NCBI Taxonomy" id="2099670"/>
    <lineage>
        <taxon>Bacteria</taxon>
        <taxon>Candidatus Dojkabacteria</taxon>
    </lineage>
</organism>
<dbReference type="AlphaFoldDB" id="A0A955LAE9"/>
<evidence type="ECO:0000313" key="3">
    <source>
        <dbReference type="EMBL" id="MCA9386346.1"/>
    </source>
</evidence>
<keyword evidence="2" id="KW-0812">Transmembrane</keyword>
<dbReference type="Proteomes" id="UP000754563">
    <property type="component" value="Unassembled WGS sequence"/>
</dbReference>
<accession>A0A955LAE9</accession>
<evidence type="ECO:0000313" key="4">
    <source>
        <dbReference type="Proteomes" id="UP000754563"/>
    </source>
</evidence>
<keyword evidence="2" id="KW-0472">Membrane</keyword>
<feature type="compositionally biased region" description="Polar residues" evidence="1">
    <location>
        <begin position="13"/>
        <end position="22"/>
    </location>
</feature>
<gene>
    <name evidence="3" type="ORF">KC717_06910</name>
</gene>
<feature type="compositionally biased region" description="Basic and acidic residues" evidence="1">
    <location>
        <begin position="30"/>
        <end position="58"/>
    </location>
</feature>
<evidence type="ECO:0000256" key="2">
    <source>
        <dbReference type="SAM" id="Phobius"/>
    </source>
</evidence>
<proteinExistence type="predicted"/>
<name>A0A955LAE9_9BACT</name>
<reference evidence="3" key="1">
    <citation type="submission" date="2020-04" db="EMBL/GenBank/DDBJ databases">
        <authorList>
            <person name="Zhang T."/>
        </authorList>
    </citation>
    <scope>NUCLEOTIDE SEQUENCE</scope>
    <source>
        <strain evidence="3">HKST-UBA11</strain>
    </source>
</reference>
<comment type="caution">
    <text evidence="3">The sequence shown here is derived from an EMBL/GenBank/DDBJ whole genome shotgun (WGS) entry which is preliminary data.</text>
</comment>
<evidence type="ECO:0000256" key="1">
    <source>
        <dbReference type="SAM" id="MobiDB-lite"/>
    </source>
</evidence>
<dbReference type="EMBL" id="JAGQLH010000134">
    <property type="protein sequence ID" value="MCA9386346.1"/>
    <property type="molecule type" value="Genomic_DNA"/>
</dbReference>